<dbReference type="SUPFAM" id="SSF50998">
    <property type="entry name" value="Quinoprotein alcohol dehydrogenase-like"/>
    <property type="match status" value="2"/>
</dbReference>
<dbReference type="AlphaFoldDB" id="A0A3S3PJ88"/>
<keyword evidence="10" id="KW-0325">Glycoprotein</keyword>
<evidence type="ECO:0000313" key="15">
    <source>
        <dbReference type="EMBL" id="RWS12930.1"/>
    </source>
</evidence>
<feature type="transmembrane region" description="Helical" evidence="11">
    <location>
        <begin position="950"/>
        <end position="970"/>
    </location>
</feature>
<evidence type="ECO:0000256" key="5">
    <source>
        <dbReference type="ARBA" id="ARBA00022692"/>
    </source>
</evidence>
<keyword evidence="9 11" id="KW-0472">Membrane</keyword>
<accession>A0A3S3PJ88</accession>
<dbReference type="Pfam" id="PF07774">
    <property type="entry name" value="EMC1_C"/>
    <property type="match status" value="1"/>
</dbReference>
<comment type="subcellular location">
    <subcellularLocation>
        <location evidence="1">Endoplasmic reticulum membrane</location>
        <topology evidence="1">Single-pass type I membrane protein</topology>
    </subcellularLocation>
</comment>
<comment type="caution">
    <text evidence="16">The sequence shown here is derived from an EMBL/GenBank/DDBJ whole genome shotgun (WGS) entry which is preliminary data.</text>
</comment>
<sequence>MVKKWKAIDKLSFLLIAALIKVSLCLYEDQVSKWDFRQSFVGRLKHFVAYDTHSTPTIVLGTEKQVLASIYLKNGSLNWRHVFECGPFNAARVEKEDGNVITVNANGLYVRSWNAKSGSLVSEYRLPESIVTENERNSDYFNFYIKEKGNEIVCAKFHQSSNRKLQFYVYTFKSQNVKESKIVAISKQLSPKDCAFVNENYFVCLDVNSLEISYVSLNDDVKFTTLSLSYFGLQSSGVPENLKLVTFNHQPDVENPYFAIDLNGDGHVLIRFENKELKLVKIFPKVKQLYIESVSFTNSESKYGLFMLISKPESLKNDVDESANVKVNKDLHQFKVAIFDMENWQEDKALMGHFTVKSNSPIIVNSMFIIPLLQSQKYSYKILISTIDGSLFLSSPQGRISWRREEALASILSAEILDLPLSELDATIEQTLGFSSENILTQFLNRVSSQIIQLQTYFTKIIADSMEAISPSIVNERGDENDENTDFDGSDLQSSGKELRTLVRDKFGLHKIIVTVTEFGKLFGIDTLSGKIVWSVFDTDLRNSLRLNPPKKLSIFVQRTTAHFPYSAKCTIVSKDGLILSFNPITGQIEDKKQLNTQVKQTMLLYHVDNTYLKGILILDKDNFVHLYPETTNQVLNKHKDTYFIVVGEEKTGLLEGYGFNAFSDENRKANRVWSLTLPTSESSSKSRLQIVFKRHGEHVHSQGRVLGDRSVLYKYLNPNLMVVTIEGTDPTISEFGKKFSFITLYLIDAVTGSIIYSTIHKRSKGPVFVVHSENSVVYSYYNEKSRRTEISSLELYEGKTQVNATSFSSLHRQVIRPFIEHQNFIFPTGISSMVDTLTEKGITNKHLLIALPSGGILELPKAFVDPRRPINPTMEHREEGLIPYVPELPIPSEGIINYNKSLVSVRDIITAPSSLESTCLVFAFGLDIFYTRVTPSKTFDILKDDFDHWLIAGVLLILVGLSYLSKWLAARKTLNNAWK</sequence>
<reference evidence="16 17" key="1">
    <citation type="journal article" date="2018" name="Gigascience">
        <title>Genomes of trombidid mites reveal novel predicted allergens and laterally-transferred genes associated with secondary metabolism.</title>
        <authorList>
            <person name="Dong X."/>
            <person name="Chaisiri K."/>
            <person name="Xia D."/>
            <person name="Armstrong S.D."/>
            <person name="Fang Y."/>
            <person name="Donnelly M.J."/>
            <person name="Kadowaki T."/>
            <person name="McGarry J.W."/>
            <person name="Darby A.C."/>
            <person name="Makepeace B.L."/>
        </authorList>
    </citation>
    <scope>NUCLEOTIDE SEQUENCE [LARGE SCALE GENOMIC DNA]</scope>
    <source>
        <strain evidence="16">UoL-WK</strain>
    </source>
</reference>
<dbReference type="Pfam" id="PF25293">
    <property type="entry name" value="Beta-prop_EMC1_N"/>
    <property type="match status" value="2"/>
</dbReference>
<keyword evidence="7" id="KW-0256">Endoplasmic reticulum</keyword>
<evidence type="ECO:0000259" key="13">
    <source>
        <dbReference type="Pfam" id="PF25293"/>
    </source>
</evidence>
<dbReference type="InterPro" id="IPR011678">
    <property type="entry name" value="EMC1_C"/>
</dbReference>
<dbReference type="STRING" id="1965070.A0A3S3PJ88"/>
<evidence type="ECO:0000256" key="1">
    <source>
        <dbReference type="ARBA" id="ARBA00004115"/>
    </source>
</evidence>
<protein>
    <recommendedName>
        <fullName evidence="4">ER membrane protein complex subunit 1</fullName>
    </recommendedName>
</protein>
<evidence type="ECO:0000256" key="7">
    <source>
        <dbReference type="ARBA" id="ARBA00022824"/>
    </source>
</evidence>
<evidence type="ECO:0000256" key="4">
    <source>
        <dbReference type="ARBA" id="ARBA00020824"/>
    </source>
</evidence>
<keyword evidence="5 11" id="KW-0812">Transmembrane</keyword>
<reference evidence="16" key="2">
    <citation type="submission" date="2018-11" db="EMBL/GenBank/DDBJ databases">
        <title>Trombidioid mite genomics.</title>
        <authorList>
            <person name="Dong X."/>
        </authorList>
    </citation>
    <scope>NUCLEOTIDE SEQUENCE</scope>
    <source>
        <strain evidence="16">UoL-WK</strain>
    </source>
</reference>
<evidence type="ECO:0000256" key="9">
    <source>
        <dbReference type="ARBA" id="ARBA00023136"/>
    </source>
</evidence>
<proteinExistence type="inferred from homology"/>
<keyword evidence="17" id="KW-1185">Reference proteome</keyword>
<dbReference type="Proteomes" id="UP000285301">
    <property type="component" value="Unassembled WGS sequence"/>
</dbReference>
<dbReference type="InterPro" id="IPR011047">
    <property type="entry name" value="Quinoprotein_ADH-like_sf"/>
</dbReference>
<feature type="domain" description="EMC1 first beta-propeller" evidence="13">
    <location>
        <begin position="26"/>
        <end position="133"/>
    </location>
</feature>
<evidence type="ECO:0000313" key="17">
    <source>
        <dbReference type="Proteomes" id="UP000285301"/>
    </source>
</evidence>
<name>A0A3S3PJ88_9ACAR</name>
<dbReference type="GO" id="GO:0034975">
    <property type="term" value="P:protein folding in endoplasmic reticulum"/>
    <property type="evidence" value="ECO:0007669"/>
    <property type="project" value="TreeGrafter"/>
</dbReference>
<dbReference type="InterPro" id="IPR058545">
    <property type="entry name" value="Beta-prop_EMC1_1st"/>
</dbReference>
<feature type="domain" description="ER membrane protein complex subunit 1 C-terminal" evidence="12">
    <location>
        <begin position="773"/>
        <end position="979"/>
    </location>
</feature>
<feature type="domain" description="EMC1 first beta-propeller" evidence="13">
    <location>
        <begin position="150"/>
        <end position="406"/>
    </location>
</feature>
<dbReference type="EMBL" id="NCKU01000955">
    <property type="protein sequence ID" value="RWS13544.1"/>
    <property type="molecule type" value="Genomic_DNA"/>
</dbReference>
<evidence type="ECO:0000256" key="2">
    <source>
        <dbReference type="ARBA" id="ARBA00007904"/>
    </source>
</evidence>
<dbReference type="PANTHER" id="PTHR21573:SF0">
    <property type="entry name" value="ER MEMBRANE PROTEIN COMPLEX SUBUNIT 1"/>
    <property type="match status" value="1"/>
</dbReference>
<comment type="similarity">
    <text evidence="2">Belongs to the EMC1 family.</text>
</comment>
<evidence type="ECO:0000256" key="6">
    <source>
        <dbReference type="ARBA" id="ARBA00022729"/>
    </source>
</evidence>
<dbReference type="EMBL" id="NCKU01001155">
    <property type="protein sequence ID" value="RWS12930.1"/>
    <property type="molecule type" value="Genomic_DNA"/>
</dbReference>
<evidence type="ECO:0000256" key="8">
    <source>
        <dbReference type="ARBA" id="ARBA00022989"/>
    </source>
</evidence>
<dbReference type="GO" id="GO:0072546">
    <property type="term" value="C:EMC complex"/>
    <property type="evidence" value="ECO:0007669"/>
    <property type="project" value="InterPro"/>
</dbReference>
<keyword evidence="6" id="KW-0732">Signal</keyword>
<dbReference type="EMBL" id="NCKU01001161">
    <property type="protein sequence ID" value="RWS12912.1"/>
    <property type="molecule type" value="Genomic_DNA"/>
</dbReference>
<evidence type="ECO:0000313" key="14">
    <source>
        <dbReference type="EMBL" id="RWS12912.1"/>
    </source>
</evidence>
<dbReference type="OrthoDB" id="28092at2759"/>
<evidence type="ECO:0000259" key="12">
    <source>
        <dbReference type="Pfam" id="PF07774"/>
    </source>
</evidence>
<comment type="subunit">
    <text evidence="3">Component of the ER membrane protein complex (EMC).</text>
</comment>
<dbReference type="PANTHER" id="PTHR21573">
    <property type="entry name" value="ER MEMBRANE PROTEIN COMPLEX SUBUNIT 1"/>
    <property type="match status" value="1"/>
</dbReference>
<organism evidence="16 17">
    <name type="scientific">Dinothrombium tinctorium</name>
    <dbReference type="NCBI Taxonomy" id="1965070"/>
    <lineage>
        <taxon>Eukaryota</taxon>
        <taxon>Metazoa</taxon>
        <taxon>Ecdysozoa</taxon>
        <taxon>Arthropoda</taxon>
        <taxon>Chelicerata</taxon>
        <taxon>Arachnida</taxon>
        <taxon>Acari</taxon>
        <taxon>Acariformes</taxon>
        <taxon>Trombidiformes</taxon>
        <taxon>Prostigmata</taxon>
        <taxon>Anystina</taxon>
        <taxon>Parasitengona</taxon>
        <taxon>Trombidioidea</taxon>
        <taxon>Trombidiidae</taxon>
        <taxon>Dinothrombium</taxon>
    </lineage>
</organism>
<dbReference type="InterPro" id="IPR026895">
    <property type="entry name" value="EMC1"/>
</dbReference>
<evidence type="ECO:0000256" key="11">
    <source>
        <dbReference type="SAM" id="Phobius"/>
    </source>
</evidence>
<keyword evidence="8 11" id="KW-1133">Transmembrane helix</keyword>
<evidence type="ECO:0000256" key="10">
    <source>
        <dbReference type="ARBA" id="ARBA00023180"/>
    </source>
</evidence>
<evidence type="ECO:0000256" key="3">
    <source>
        <dbReference type="ARBA" id="ARBA00011276"/>
    </source>
</evidence>
<gene>
    <name evidence="15" type="ORF">B4U79_01197</name>
    <name evidence="16" type="ORF">B4U79_03879</name>
    <name evidence="14" type="ORF">B4U79_12485</name>
</gene>
<evidence type="ECO:0000313" key="16">
    <source>
        <dbReference type="EMBL" id="RWS13544.1"/>
    </source>
</evidence>